<dbReference type="InterPro" id="IPR049713">
    <property type="entry name" value="Pr6Pr-like"/>
</dbReference>
<keyword evidence="1" id="KW-0812">Transmembrane</keyword>
<dbReference type="STRING" id="633149.Bresu_1787"/>
<keyword evidence="3" id="KW-1185">Reference proteome</keyword>
<dbReference type="OrthoDB" id="9809977at2"/>
<dbReference type="RefSeq" id="WP_013269200.1">
    <property type="nucleotide sequence ID" value="NC_014375.1"/>
</dbReference>
<dbReference type="BioCyc" id="BSUB633149:G1GM8-1780-MONOMER"/>
<sequence length="208" mass="22101">MRIETASARVAAGLIALLAWIGLAVQFVAVTAQVGSVTEAVWVMLRYFTVLTNLLAALVLTGLAVGQSACRSPRLLGLLTLSILFVGVVYAVLLRGLLELSGGALFADTVMHYVVPSLVPVFWLLFAPKGALRWHDPVIWAVYPVAYFVYALARGASDGKYPYPFMDIPVVGLPSALATVAIILILYLAAGLLLVGLGRWMGRSGGVS</sequence>
<feature type="transmembrane region" description="Helical" evidence="1">
    <location>
        <begin position="12"/>
        <end position="32"/>
    </location>
</feature>
<accession>D9QHD2</accession>
<dbReference type="NCBIfam" id="NF038065">
    <property type="entry name" value="Pr6Pr"/>
    <property type="match status" value="1"/>
</dbReference>
<reference evidence="3" key="1">
    <citation type="journal article" date="2011" name="J. Bacteriol.">
        <title>Genome sequences of eight morphologically diverse alphaproteobacteria.</title>
        <authorList>
            <consortium name="US DOE Joint Genome Institute"/>
            <person name="Brown P.J."/>
            <person name="Kysela D.T."/>
            <person name="Buechlein A."/>
            <person name="Hemmerich C."/>
            <person name="Brun Y.V."/>
        </authorList>
    </citation>
    <scope>NUCLEOTIDE SEQUENCE [LARGE SCALE GENOMIC DNA]</scope>
    <source>
        <strain evidence="3">ATCC 15264 / DSM 4735 / LMG 14903 / NBRC 16000 / CB 81</strain>
    </source>
</reference>
<evidence type="ECO:0008006" key="4">
    <source>
        <dbReference type="Google" id="ProtNLM"/>
    </source>
</evidence>
<feature type="transmembrane region" description="Helical" evidence="1">
    <location>
        <begin position="44"/>
        <end position="63"/>
    </location>
</feature>
<feature type="transmembrane region" description="Helical" evidence="1">
    <location>
        <begin position="138"/>
        <end position="156"/>
    </location>
</feature>
<organism evidence="2 3">
    <name type="scientific">Brevundimonas subvibrioides (strain ATCC 15264 / DSM 4735 / LMG 14903 / NBRC 16000 / CB 81)</name>
    <name type="common">Caulobacter subvibrioides</name>
    <dbReference type="NCBI Taxonomy" id="633149"/>
    <lineage>
        <taxon>Bacteria</taxon>
        <taxon>Pseudomonadati</taxon>
        <taxon>Pseudomonadota</taxon>
        <taxon>Alphaproteobacteria</taxon>
        <taxon>Caulobacterales</taxon>
        <taxon>Caulobacteraceae</taxon>
        <taxon>Brevundimonas</taxon>
    </lineage>
</organism>
<evidence type="ECO:0000256" key="1">
    <source>
        <dbReference type="SAM" id="Phobius"/>
    </source>
</evidence>
<dbReference type="InParanoid" id="D9QHD2"/>
<dbReference type="KEGG" id="bsb:Bresu_1787"/>
<keyword evidence="1" id="KW-1133">Transmembrane helix</keyword>
<evidence type="ECO:0000313" key="3">
    <source>
        <dbReference type="Proteomes" id="UP000002696"/>
    </source>
</evidence>
<name>D9QHD2_BRESC</name>
<feature type="transmembrane region" description="Helical" evidence="1">
    <location>
        <begin position="110"/>
        <end position="126"/>
    </location>
</feature>
<dbReference type="eggNOG" id="COG2141">
    <property type="taxonomic scope" value="Bacteria"/>
</dbReference>
<protein>
    <recommendedName>
        <fullName evidence="4">FAR-17a/AIG1-like protein</fullName>
    </recommendedName>
</protein>
<dbReference type="EMBL" id="CP002102">
    <property type="protein sequence ID" value="ADL01098.1"/>
    <property type="molecule type" value="Genomic_DNA"/>
</dbReference>
<dbReference type="AlphaFoldDB" id="D9QHD2"/>
<feature type="transmembrane region" description="Helical" evidence="1">
    <location>
        <begin position="75"/>
        <end position="98"/>
    </location>
</feature>
<dbReference type="Proteomes" id="UP000002696">
    <property type="component" value="Chromosome"/>
</dbReference>
<keyword evidence="1" id="KW-0472">Membrane</keyword>
<evidence type="ECO:0000313" key="2">
    <source>
        <dbReference type="EMBL" id="ADL01098.1"/>
    </source>
</evidence>
<dbReference type="HOGENOM" id="CLU_077680_0_0_5"/>
<proteinExistence type="predicted"/>
<gene>
    <name evidence="2" type="ordered locus">Bresu_1787</name>
</gene>
<feature type="transmembrane region" description="Helical" evidence="1">
    <location>
        <begin position="176"/>
        <end position="197"/>
    </location>
</feature>